<protein>
    <submittedName>
        <fullName evidence="1">Uncharacterized protein</fullName>
    </submittedName>
</protein>
<reference evidence="1" key="1">
    <citation type="submission" date="2021-02" db="EMBL/GenBank/DDBJ databases">
        <authorList>
            <person name="Vanwijnsberghe S."/>
        </authorList>
    </citation>
    <scope>NUCLEOTIDE SEQUENCE</scope>
    <source>
        <strain evidence="1">R-70211</strain>
    </source>
</reference>
<keyword evidence="2" id="KW-1185">Reference proteome</keyword>
<evidence type="ECO:0000313" key="2">
    <source>
        <dbReference type="Proteomes" id="UP000675121"/>
    </source>
</evidence>
<gene>
    <name evidence="1" type="ORF">R70211_04602</name>
</gene>
<name>A0A9N8MY96_9BURK</name>
<evidence type="ECO:0000313" key="1">
    <source>
        <dbReference type="EMBL" id="CAE6922977.1"/>
    </source>
</evidence>
<proteinExistence type="predicted"/>
<comment type="caution">
    <text evidence="1">The sequence shown here is derived from an EMBL/GenBank/DDBJ whole genome shotgun (WGS) entry which is preliminary data.</text>
</comment>
<dbReference type="Proteomes" id="UP000675121">
    <property type="component" value="Unassembled WGS sequence"/>
</dbReference>
<accession>A0A9N8MY96</accession>
<dbReference type="EMBL" id="CAJNAS010000013">
    <property type="protein sequence ID" value="CAE6922977.1"/>
    <property type="molecule type" value="Genomic_DNA"/>
</dbReference>
<sequence length="50" mass="5396">MVQGHDDTVSRDGQGGGYLLHLHGTSERGRSLAYRLLADMSATFHVVPDA</sequence>
<organism evidence="1 2">
    <name type="scientific">Paraburkholderia domus</name>
    <dbReference type="NCBI Taxonomy" id="2793075"/>
    <lineage>
        <taxon>Bacteria</taxon>
        <taxon>Pseudomonadati</taxon>
        <taxon>Pseudomonadota</taxon>
        <taxon>Betaproteobacteria</taxon>
        <taxon>Burkholderiales</taxon>
        <taxon>Burkholderiaceae</taxon>
        <taxon>Paraburkholderia</taxon>
    </lineage>
</organism>
<dbReference type="AlphaFoldDB" id="A0A9N8MY96"/>